<name>A0A4D7C5G5_9SPHN</name>
<accession>A0A4D7C5G5</accession>
<feature type="region of interest" description="Disordered" evidence="1">
    <location>
        <begin position="74"/>
        <end position="93"/>
    </location>
</feature>
<organism evidence="2 3">
    <name type="scientific">Hankyongella ginsenosidimutans</name>
    <dbReference type="NCBI Taxonomy" id="1763828"/>
    <lineage>
        <taxon>Bacteria</taxon>
        <taxon>Pseudomonadati</taxon>
        <taxon>Pseudomonadota</taxon>
        <taxon>Alphaproteobacteria</taxon>
        <taxon>Sphingomonadales</taxon>
        <taxon>Sphingomonadaceae</taxon>
        <taxon>Hankyongella</taxon>
    </lineage>
</organism>
<feature type="compositionally biased region" description="Pro residues" evidence="1">
    <location>
        <begin position="80"/>
        <end position="93"/>
    </location>
</feature>
<evidence type="ECO:0008006" key="4">
    <source>
        <dbReference type="Google" id="ProtNLM"/>
    </source>
</evidence>
<dbReference type="EMBL" id="CP039704">
    <property type="protein sequence ID" value="QCI78825.1"/>
    <property type="molecule type" value="Genomic_DNA"/>
</dbReference>
<protein>
    <recommendedName>
        <fullName evidence="4">DUF2946 domain-containing protein</fullName>
    </recommendedName>
</protein>
<dbReference type="RefSeq" id="WP_222873593.1">
    <property type="nucleotide sequence ID" value="NZ_CP039704.1"/>
</dbReference>
<evidence type="ECO:0000256" key="1">
    <source>
        <dbReference type="SAM" id="MobiDB-lite"/>
    </source>
</evidence>
<gene>
    <name evidence="2" type="ORF">E6W36_01975</name>
</gene>
<evidence type="ECO:0000313" key="3">
    <source>
        <dbReference type="Proteomes" id="UP000298714"/>
    </source>
</evidence>
<dbReference type="AlphaFoldDB" id="A0A4D7C5G5"/>
<keyword evidence="3" id="KW-1185">Reference proteome</keyword>
<sequence length="93" mass="9420">MALSLGLGSVAHAMELVVCVDAATALESGHVDGDGDQVPADGDKGYPHHHGGCHGHHIEAQVLASEAAQFKVASSASVPVAPPCAPRRPPTPR</sequence>
<reference evidence="3" key="1">
    <citation type="submission" date="2019-04" db="EMBL/GenBank/DDBJ databases">
        <title>Complete genome sequence of Sphingomonas sp. W1-2-3.</title>
        <authorList>
            <person name="Im W.T."/>
        </authorList>
    </citation>
    <scope>NUCLEOTIDE SEQUENCE [LARGE SCALE GENOMIC DNA]</scope>
    <source>
        <strain evidence="3">W1-2-3</strain>
    </source>
</reference>
<dbReference type="KEGG" id="hgn:E6W36_01975"/>
<evidence type="ECO:0000313" key="2">
    <source>
        <dbReference type="EMBL" id="QCI78825.1"/>
    </source>
</evidence>
<proteinExistence type="predicted"/>
<feature type="region of interest" description="Disordered" evidence="1">
    <location>
        <begin position="28"/>
        <end position="54"/>
    </location>
</feature>
<dbReference type="Proteomes" id="UP000298714">
    <property type="component" value="Chromosome"/>
</dbReference>